<dbReference type="PANTHER" id="PTHR24252:SF7">
    <property type="entry name" value="HYALIN"/>
    <property type="match status" value="1"/>
</dbReference>
<dbReference type="SMART" id="SM00020">
    <property type="entry name" value="Tryp_SPc"/>
    <property type="match status" value="1"/>
</dbReference>
<evidence type="ECO:0000256" key="2">
    <source>
        <dbReference type="ARBA" id="ARBA00022801"/>
    </source>
</evidence>
<feature type="compositionally biased region" description="Gly residues" evidence="6">
    <location>
        <begin position="52"/>
        <end position="62"/>
    </location>
</feature>
<dbReference type="CDD" id="cd00190">
    <property type="entry name" value="Tryp_SPc"/>
    <property type="match status" value="1"/>
</dbReference>
<dbReference type="PANTHER" id="PTHR24252">
    <property type="entry name" value="ACROSIN-RELATED"/>
    <property type="match status" value="1"/>
</dbReference>
<protein>
    <submittedName>
        <fullName evidence="9">Serine proteinase</fullName>
    </submittedName>
</protein>
<accession>C9WDX5</accession>
<dbReference type="Gene3D" id="2.40.10.10">
    <property type="entry name" value="Trypsin-like serine proteases"/>
    <property type="match status" value="1"/>
</dbReference>
<gene>
    <name evidence="9" type="primary">SP</name>
</gene>
<dbReference type="EMBL" id="FJ360742">
    <property type="protein sequence ID" value="ACI46638.1"/>
    <property type="molecule type" value="mRNA"/>
</dbReference>
<evidence type="ECO:0000313" key="9">
    <source>
        <dbReference type="EMBL" id="ACI46638.1"/>
    </source>
</evidence>
<dbReference type="AlphaFoldDB" id="C9WDX5"/>
<sequence length="513" mass="56392">MRGRTVLVAAVLVVVLWAVVSAGPAPLEEDLLEEEEEEAEETLTRVERQAQGGRGNRGGGGRNINCNRRKNRDKEECQGNNNRPNRPNRGDRNDRPNRPGRRPNRPGRKPNKGKTGINCNRRQNRDLPECQADGPPSQDVEVLAGSVPWLTDVAAGGNVVELQGLPNTPRMQSRRYQLAVNQPDLPFQSCRTPRREKGFCRYLQHCILPEFVSGFTAYLPYACLIDSKYLGACCPTNFNSNNLQPSTPNPVTPAPTPRPTTPPSEARGCGLIAKPPPTRIVGGKPADPKEWPWIAALLRNGATQFCGGTLITNQHVLTAAHCIVDFTKESITVRLGEYTFDETGESPHVDFKIKTMKPHEHYDTNTYVNDIALITLDRTTDFNDAIWPVCLPQSDESYVGRDATVVGWGTIYFGGPVASTLQEVTIPVWTNEECNAAYEQDIIDKQICAGAREGGKDSCQGDSGGPLLLQQGGANRWAIAGVVSWGIRCAEPGNPGVYTRVSRYSQWIRNNAV</sequence>
<keyword evidence="2 5" id="KW-0378">Hydrolase</keyword>
<proteinExistence type="evidence at transcript level"/>
<dbReference type="Pfam" id="PF00089">
    <property type="entry name" value="Trypsin"/>
    <property type="match status" value="1"/>
</dbReference>
<keyword evidence="1 5" id="KW-0645">Protease</keyword>
<keyword evidence="4" id="KW-1015">Disulfide bond</keyword>
<feature type="compositionally biased region" description="Basic and acidic residues" evidence="6">
    <location>
        <begin position="88"/>
        <end position="97"/>
    </location>
</feature>
<dbReference type="InterPro" id="IPR009003">
    <property type="entry name" value="Peptidase_S1_PA"/>
</dbReference>
<evidence type="ECO:0000259" key="8">
    <source>
        <dbReference type="PROSITE" id="PS50240"/>
    </source>
</evidence>
<dbReference type="InterPro" id="IPR043504">
    <property type="entry name" value="Peptidase_S1_PA_chymotrypsin"/>
</dbReference>
<feature type="region of interest" description="Disordered" evidence="6">
    <location>
        <begin position="44"/>
        <end position="138"/>
    </location>
</feature>
<dbReference type="InterPro" id="IPR018114">
    <property type="entry name" value="TRYPSIN_HIS"/>
</dbReference>
<keyword evidence="7" id="KW-0732">Signal</keyword>
<dbReference type="InterPro" id="IPR001314">
    <property type="entry name" value="Peptidase_S1A"/>
</dbReference>
<evidence type="ECO:0000256" key="6">
    <source>
        <dbReference type="SAM" id="MobiDB-lite"/>
    </source>
</evidence>
<dbReference type="MEROPS" id="S01.413"/>
<dbReference type="PROSITE" id="PS00135">
    <property type="entry name" value="TRYPSIN_SER"/>
    <property type="match status" value="1"/>
</dbReference>
<dbReference type="PROSITE" id="PS50240">
    <property type="entry name" value="TRYPSIN_DOM"/>
    <property type="match status" value="1"/>
</dbReference>
<feature type="domain" description="Peptidase S1" evidence="8">
    <location>
        <begin position="280"/>
        <end position="513"/>
    </location>
</feature>
<dbReference type="GO" id="GO:0006508">
    <property type="term" value="P:proteolysis"/>
    <property type="evidence" value="ECO:0007669"/>
    <property type="project" value="UniProtKB-KW"/>
</dbReference>
<dbReference type="PRINTS" id="PR00722">
    <property type="entry name" value="CHYMOTRYPSIN"/>
</dbReference>
<evidence type="ECO:0000256" key="3">
    <source>
        <dbReference type="ARBA" id="ARBA00022825"/>
    </source>
</evidence>
<dbReference type="SUPFAM" id="SSF50494">
    <property type="entry name" value="Trypsin-like serine proteases"/>
    <property type="match status" value="1"/>
</dbReference>
<dbReference type="InterPro" id="IPR001254">
    <property type="entry name" value="Trypsin_dom"/>
</dbReference>
<dbReference type="InterPro" id="IPR033116">
    <property type="entry name" value="TRYPSIN_SER"/>
</dbReference>
<feature type="signal peptide" evidence="7">
    <location>
        <begin position="1"/>
        <end position="22"/>
    </location>
</feature>
<dbReference type="OrthoDB" id="9977936at2759"/>
<dbReference type="PROSITE" id="PS00134">
    <property type="entry name" value="TRYPSIN_HIS"/>
    <property type="match status" value="1"/>
</dbReference>
<evidence type="ECO:0000256" key="1">
    <source>
        <dbReference type="ARBA" id="ARBA00022670"/>
    </source>
</evidence>
<feature type="compositionally biased region" description="Pro residues" evidence="6">
    <location>
        <begin position="247"/>
        <end position="262"/>
    </location>
</feature>
<organism evidence="9">
    <name type="scientific">Portunus trituberculatus</name>
    <name type="common">Swimming crab</name>
    <name type="synonym">Neptunus trituberculatus</name>
    <dbReference type="NCBI Taxonomy" id="210409"/>
    <lineage>
        <taxon>Eukaryota</taxon>
        <taxon>Metazoa</taxon>
        <taxon>Ecdysozoa</taxon>
        <taxon>Arthropoda</taxon>
        <taxon>Crustacea</taxon>
        <taxon>Multicrustacea</taxon>
        <taxon>Malacostraca</taxon>
        <taxon>Eumalacostraca</taxon>
        <taxon>Eucarida</taxon>
        <taxon>Decapoda</taxon>
        <taxon>Pleocyemata</taxon>
        <taxon>Brachyura</taxon>
        <taxon>Eubrachyura</taxon>
        <taxon>Portunoidea</taxon>
        <taxon>Portunidae</taxon>
        <taxon>Portuninae</taxon>
        <taxon>Portunus</taxon>
    </lineage>
</organism>
<evidence type="ECO:0000256" key="4">
    <source>
        <dbReference type="ARBA" id="ARBA00023157"/>
    </source>
</evidence>
<feature type="region of interest" description="Disordered" evidence="6">
    <location>
        <begin position="244"/>
        <end position="269"/>
    </location>
</feature>
<evidence type="ECO:0000256" key="5">
    <source>
        <dbReference type="RuleBase" id="RU363034"/>
    </source>
</evidence>
<reference evidence="9" key="1">
    <citation type="submission" date="2008-10" db="EMBL/GenBank/DDBJ databases">
        <title>Molecular cloning and characterization of a serine proteinase gene in the marine crab Portunus trituberculatus.</title>
        <authorList>
            <person name="Chen P."/>
            <person name="Li J."/>
            <person name="Liu P."/>
            <person name="Wang Q."/>
            <person name="Li J."/>
        </authorList>
    </citation>
    <scope>NUCLEOTIDE SEQUENCE</scope>
    <source>
        <strain evidence="9">LZW</strain>
    </source>
</reference>
<dbReference type="GO" id="GO:0004252">
    <property type="term" value="F:serine-type endopeptidase activity"/>
    <property type="evidence" value="ECO:0007669"/>
    <property type="project" value="InterPro"/>
</dbReference>
<dbReference type="FunFam" id="2.40.10.10:FF:000006">
    <property type="entry name" value="Serine proteinase stubble"/>
    <property type="match status" value="1"/>
</dbReference>
<evidence type="ECO:0000256" key="7">
    <source>
        <dbReference type="SAM" id="SignalP"/>
    </source>
</evidence>
<keyword evidence="3 5" id="KW-0720">Serine protease</keyword>
<name>C9WDX5_PORTR</name>
<feature type="chain" id="PRO_5003004408" evidence="7">
    <location>
        <begin position="23"/>
        <end position="513"/>
    </location>
</feature>
<feature type="compositionally biased region" description="Basic residues" evidence="6">
    <location>
        <begin position="98"/>
        <end position="112"/>
    </location>
</feature>